<dbReference type="Proteomes" id="UP000663829">
    <property type="component" value="Unassembled WGS sequence"/>
</dbReference>
<evidence type="ECO:0000313" key="4">
    <source>
        <dbReference type="EMBL" id="CAF4099639.1"/>
    </source>
</evidence>
<evidence type="ECO:0000313" key="2">
    <source>
        <dbReference type="EMBL" id="CAF1294373.1"/>
    </source>
</evidence>
<feature type="region of interest" description="Disordered" evidence="1">
    <location>
        <begin position="14"/>
        <end position="36"/>
    </location>
</feature>
<evidence type="ECO:0000313" key="5">
    <source>
        <dbReference type="EMBL" id="CAF4277800.1"/>
    </source>
</evidence>
<dbReference type="AlphaFoldDB" id="A0A815JKV5"/>
<dbReference type="EMBL" id="CAJNOK010019147">
    <property type="protein sequence ID" value="CAF1294373.1"/>
    <property type="molecule type" value="Genomic_DNA"/>
</dbReference>
<sequence length="68" mass="8141">VWWSKWFREGGEQIETEPRPGRSVTEATSENIEEVRGRLTDAQRAERVRICQENFWQNFNKEHGDYVT</sequence>
<name>A0A815JKV5_9BILA</name>
<feature type="non-terminal residue" evidence="3">
    <location>
        <position position="1"/>
    </location>
</feature>
<keyword evidence="6" id="KW-1185">Reference proteome</keyword>
<dbReference type="EMBL" id="CAJNOQ010016523">
    <property type="protein sequence ID" value="CAF1382583.1"/>
    <property type="molecule type" value="Genomic_DNA"/>
</dbReference>
<accession>A0A815JKV5</accession>
<dbReference type="Proteomes" id="UP000682733">
    <property type="component" value="Unassembled WGS sequence"/>
</dbReference>
<dbReference type="Proteomes" id="UP000677228">
    <property type="component" value="Unassembled WGS sequence"/>
</dbReference>
<dbReference type="Proteomes" id="UP000681722">
    <property type="component" value="Unassembled WGS sequence"/>
</dbReference>
<organism evidence="3 6">
    <name type="scientific">Didymodactylos carnosus</name>
    <dbReference type="NCBI Taxonomy" id="1234261"/>
    <lineage>
        <taxon>Eukaryota</taxon>
        <taxon>Metazoa</taxon>
        <taxon>Spiralia</taxon>
        <taxon>Gnathifera</taxon>
        <taxon>Rotifera</taxon>
        <taxon>Eurotatoria</taxon>
        <taxon>Bdelloidea</taxon>
        <taxon>Philodinida</taxon>
        <taxon>Philodinidae</taxon>
        <taxon>Didymodactylos</taxon>
    </lineage>
</organism>
<evidence type="ECO:0000313" key="3">
    <source>
        <dbReference type="EMBL" id="CAF1382583.1"/>
    </source>
</evidence>
<protein>
    <submittedName>
        <fullName evidence="3">Uncharacterized protein</fullName>
    </submittedName>
</protein>
<dbReference type="EMBL" id="CAJOBC010081927">
    <property type="protein sequence ID" value="CAF4277800.1"/>
    <property type="molecule type" value="Genomic_DNA"/>
</dbReference>
<evidence type="ECO:0000256" key="1">
    <source>
        <dbReference type="SAM" id="MobiDB-lite"/>
    </source>
</evidence>
<comment type="caution">
    <text evidence="3">The sequence shown here is derived from an EMBL/GenBank/DDBJ whole genome shotgun (WGS) entry which is preliminary data.</text>
</comment>
<proteinExistence type="predicted"/>
<gene>
    <name evidence="3" type="ORF">GPM918_LOCUS32401</name>
    <name evidence="2" type="ORF">OVA965_LOCUS28247</name>
    <name evidence="5" type="ORF">SRO942_LOCUS33071</name>
    <name evidence="4" type="ORF">TMI583_LOCUS28999</name>
</gene>
<dbReference type="EMBL" id="CAJOBA010040723">
    <property type="protein sequence ID" value="CAF4099639.1"/>
    <property type="molecule type" value="Genomic_DNA"/>
</dbReference>
<reference evidence="3" key="1">
    <citation type="submission" date="2021-02" db="EMBL/GenBank/DDBJ databases">
        <authorList>
            <person name="Nowell W R."/>
        </authorList>
    </citation>
    <scope>NUCLEOTIDE SEQUENCE</scope>
</reference>
<evidence type="ECO:0000313" key="6">
    <source>
        <dbReference type="Proteomes" id="UP000663829"/>
    </source>
</evidence>